<dbReference type="GO" id="GO:0030288">
    <property type="term" value="C:outer membrane-bounded periplasmic space"/>
    <property type="evidence" value="ECO:0007669"/>
    <property type="project" value="TreeGrafter"/>
</dbReference>
<feature type="signal peptide" evidence="2">
    <location>
        <begin position="1"/>
        <end position="29"/>
    </location>
</feature>
<feature type="chain" id="PRO_5013923596" evidence="2">
    <location>
        <begin position="30"/>
        <end position="364"/>
    </location>
</feature>
<name>A0A2G9CD46_9BURK</name>
<gene>
    <name evidence="3" type="ORF">CS062_04200</name>
</gene>
<dbReference type="GO" id="GO:0030976">
    <property type="term" value="F:thiamine pyrophosphate binding"/>
    <property type="evidence" value="ECO:0007669"/>
    <property type="project" value="TreeGrafter"/>
</dbReference>
<sequence>MTLTRRTLLQAVPLTLPAFGGLAASQAAAQGGQPASVALDALMTAARKEGRVHSLGMPDDWANWRATWADLQRLYGLAHVDTDMSSAEEIAKIEAEKSNASADIGDVGFEFGAIAKARGITQPYRPTTWADVPEWAKDPEGHWALAYTGTIAFAVNRKRLKEVPRSWRALFASKARVMIGEVGRAAQSNAAVLAAAVALGGDETRLQPALDAFAQVARDRRLIGTNATPALMERAEADVFLLWDFNALSYRAKLPNATDYEVLIPSDGSITSGYTTLINRWAPHPNAAMLAREYIFSDAGQMNLARGHARPIRIAKLPLPPELKDRLVPEAQYAKARALKPAIWTEEVKKLPRAWQREVLGGAR</sequence>
<dbReference type="PANTHER" id="PTHR30006">
    <property type="entry name" value="THIAMINE-BINDING PERIPLASMIC PROTEIN-RELATED"/>
    <property type="match status" value="1"/>
</dbReference>
<dbReference type="OrthoDB" id="366726at2"/>
<dbReference type="Proteomes" id="UP000231501">
    <property type="component" value="Unassembled WGS sequence"/>
</dbReference>
<reference evidence="3 4" key="1">
    <citation type="submission" date="2017-11" db="EMBL/GenBank/DDBJ databases">
        <title>Draft genome sequence of Mitsuaria sp. HWN-4.</title>
        <authorList>
            <person name="Gundlapally S.R."/>
        </authorList>
    </citation>
    <scope>NUCLEOTIDE SEQUENCE [LARGE SCALE GENOMIC DNA]</scope>
    <source>
        <strain evidence="3 4">HWN-4</strain>
    </source>
</reference>
<dbReference type="RefSeq" id="WP_099860247.1">
    <property type="nucleotide sequence ID" value="NZ_PEOG01000010.1"/>
</dbReference>
<dbReference type="AlphaFoldDB" id="A0A2G9CD46"/>
<keyword evidence="4" id="KW-1185">Reference proteome</keyword>
<accession>A0A2G9CD46</accession>
<dbReference type="InterPro" id="IPR006311">
    <property type="entry name" value="TAT_signal"/>
</dbReference>
<evidence type="ECO:0000256" key="2">
    <source>
        <dbReference type="SAM" id="SignalP"/>
    </source>
</evidence>
<evidence type="ECO:0000313" key="3">
    <source>
        <dbReference type="EMBL" id="PIM54356.1"/>
    </source>
</evidence>
<dbReference type="EMBL" id="PEOG01000010">
    <property type="protein sequence ID" value="PIM54356.1"/>
    <property type="molecule type" value="Genomic_DNA"/>
</dbReference>
<dbReference type="SUPFAM" id="SSF53850">
    <property type="entry name" value="Periplasmic binding protein-like II"/>
    <property type="match status" value="1"/>
</dbReference>
<dbReference type="GO" id="GO:0015888">
    <property type="term" value="P:thiamine transport"/>
    <property type="evidence" value="ECO:0007669"/>
    <property type="project" value="TreeGrafter"/>
</dbReference>
<comment type="caution">
    <text evidence="3">The sequence shown here is derived from an EMBL/GenBank/DDBJ whole genome shotgun (WGS) entry which is preliminary data.</text>
</comment>
<dbReference type="Gene3D" id="3.40.190.10">
    <property type="entry name" value="Periplasmic binding protein-like II"/>
    <property type="match status" value="2"/>
</dbReference>
<dbReference type="Pfam" id="PF13343">
    <property type="entry name" value="SBP_bac_6"/>
    <property type="match status" value="1"/>
</dbReference>
<dbReference type="PROSITE" id="PS51318">
    <property type="entry name" value="TAT"/>
    <property type="match status" value="1"/>
</dbReference>
<protein>
    <submittedName>
        <fullName evidence="3">ABC transporter substrate-binding protein</fullName>
    </submittedName>
</protein>
<evidence type="ECO:0000313" key="4">
    <source>
        <dbReference type="Proteomes" id="UP000231501"/>
    </source>
</evidence>
<proteinExistence type="predicted"/>
<dbReference type="PANTHER" id="PTHR30006:SF2">
    <property type="entry name" value="ABC TRANSPORTER SUBSTRATE-BINDING PROTEIN"/>
    <property type="match status" value="1"/>
</dbReference>
<dbReference type="GO" id="GO:0030975">
    <property type="term" value="F:thiamine binding"/>
    <property type="evidence" value="ECO:0007669"/>
    <property type="project" value="TreeGrafter"/>
</dbReference>
<organism evidence="3 4">
    <name type="scientific">Roseateles chitinivorans</name>
    <dbReference type="NCBI Taxonomy" id="2917965"/>
    <lineage>
        <taxon>Bacteria</taxon>
        <taxon>Pseudomonadati</taxon>
        <taxon>Pseudomonadota</taxon>
        <taxon>Betaproteobacteria</taxon>
        <taxon>Burkholderiales</taxon>
        <taxon>Sphaerotilaceae</taxon>
        <taxon>Roseateles</taxon>
    </lineage>
</organism>
<evidence type="ECO:0000256" key="1">
    <source>
        <dbReference type="ARBA" id="ARBA00022729"/>
    </source>
</evidence>
<keyword evidence="1 2" id="KW-0732">Signal</keyword>